<dbReference type="HOGENOM" id="CLU_1748954_0_0_6"/>
<accession>D3VFS8</accession>
<name>D3VFS8_XENNA</name>
<reference evidence="1 2" key="1">
    <citation type="journal article" date="2011" name="PLoS ONE">
        <title>The entomopathogenic bacterial endosymbionts xenorhabdus and photorhabdus: convergent lifestyles from divergent genomes.</title>
        <authorList>
            <person name="Chaston J.M."/>
            <person name="Suen G."/>
            <person name="Tucker S.L."/>
            <person name="Andersen A.W."/>
            <person name="Bhasin A."/>
            <person name="Bode E."/>
            <person name="Bode H.B."/>
            <person name="Brachmann A.O."/>
            <person name="Cowles C.E."/>
            <person name="Cowles K.N."/>
            <person name="Darby C."/>
            <person name="de Leon L."/>
            <person name="Drace K."/>
            <person name="Du Z."/>
            <person name="Givaudan A."/>
            <person name="Herbert Tran E.E."/>
            <person name="Jewell K.A."/>
            <person name="Knack J.J."/>
            <person name="Krasomil-Osterfeld K.C."/>
            <person name="Kukor R."/>
            <person name="Lanois A."/>
            <person name="Latreille P."/>
            <person name="Leimgruber N.K."/>
            <person name="Lipke C.M."/>
            <person name="Liu R."/>
            <person name="Lu X."/>
            <person name="Martens E.C."/>
            <person name="Marri P.R."/>
            <person name="Medigue C."/>
            <person name="Menard M.L."/>
            <person name="Miller N.M."/>
            <person name="Morales-Soto N."/>
            <person name="Norton S."/>
            <person name="Ogier J.C."/>
            <person name="Orchard S.S."/>
            <person name="Park D."/>
            <person name="Park Y."/>
            <person name="Qurollo B.A."/>
            <person name="Sugar D.R."/>
            <person name="Richards G.R."/>
            <person name="Rouy Z."/>
            <person name="Slominski B."/>
            <person name="Slominski K."/>
            <person name="Snyder H."/>
            <person name="Tjaden B.C."/>
            <person name="van der Hoeven R."/>
            <person name="Welch R.D."/>
            <person name="Wheeler C."/>
            <person name="Xiang B."/>
            <person name="Barbazuk B."/>
            <person name="Gaudriault S."/>
            <person name="Goodner B."/>
            <person name="Slater S.C."/>
            <person name="Forst S."/>
            <person name="Goldman B.S."/>
            <person name="Goodrich-Blair H."/>
        </authorList>
    </citation>
    <scope>NUCLEOTIDE SEQUENCE [LARGE SCALE GENOMIC DNA]</scope>
    <source>
        <strain evidence="2">ATCC 19061 / DSM 3370 / CCUG 14189 / LMG 1036 / NCIMB 9965 / AN6</strain>
    </source>
</reference>
<evidence type="ECO:0000313" key="1">
    <source>
        <dbReference type="EMBL" id="CBJ92594.1"/>
    </source>
</evidence>
<dbReference type="Proteomes" id="UP000008075">
    <property type="component" value="Chromosome"/>
</dbReference>
<dbReference type="AlphaFoldDB" id="D3VFS8"/>
<dbReference type="EMBL" id="FN667742">
    <property type="protein sequence ID" value="CBJ92594.1"/>
    <property type="molecule type" value="Genomic_DNA"/>
</dbReference>
<keyword evidence="2" id="KW-1185">Reference proteome</keyword>
<organism evidence="1 2">
    <name type="scientific">Xenorhabdus nematophila (strain ATCC 19061 / DSM 3370 / CCUG 14189 / LMG 1036 / NCIMB 9965 / AN6)</name>
    <dbReference type="NCBI Taxonomy" id="406817"/>
    <lineage>
        <taxon>Bacteria</taxon>
        <taxon>Pseudomonadati</taxon>
        <taxon>Pseudomonadota</taxon>
        <taxon>Gammaproteobacteria</taxon>
        <taxon>Enterobacterales</taxon>
        <taxon>Morganellaceae</taxon>
        <taxon>Xenorhabdus</taxon>
    </lineage>
</organism>
<dbReference type="KEGG" id="xne:XNC1_4572"/>
<sequence length="149" mass="17174">MPAHRSHQEFMIDVIEESLDVHVQHPVSAPASLPGYSQGIVRRFVRAVAIGVNVELWLQNRLQPVFDHHLRDAIRYRGYPQWSRSPRRLGYLNTPNRWRHITARGHSVPEFVQVPREVLVKFLNRLTIDSSAAFVGFYLLIRSPDSLSG</sequence>
<protein>
    <submittedName>
        <fullName evidence="1">Uncharacterized protein</fullName>
    </submittedName>
</protein>
<proteinExistence type="predicted"/>
<gene>
    <name evidence="1" type="ordered locus">XNC1_4572</name>
</gene>
<evidence type="ECO:0000313" key="2">
    <source>
        <dbReference type="Proteomes" id="UP000008075"/>
    </source>
</evidence>